<keyword evidence="6" id="KW-1185">Reference proteome</keyword>
<dbReference type="InterPro" id="IPR003597">
    <property type="entry name" value="Ig_C1-set"/>
</dbReference>
<proteinExistence type="predicted"/>
<dbReference type="InterPro" id="IPR013783">
    <property type="entry name" value="Ig-like_fold"/>
</dbReference>
<dbReference type="AlphaFoldDB" id="A0A5N5PSA8"/>
<keyword evidence="1" id="KW-1015">Disulfide bond</keyword>
<evidence type="ECO:0000256" key="1">
    <source>
        <dbReference type="ARBA" id="ARBA00023157"/>
    </source>
</evidence>
<feature type="transmembrane region" description="Helical" evidence="3">
    <location>
        <begin position="48"/>
        <end position="72"/>
    </location>
</feature>
<dbReference type="Pfam" id="PF07654">
    <property type="entry name" value="C1-set"/>
    <property type="match status" value="1"/>
</dbReference>
<evidence type="ECO:0000256" key="2">
    <source>
        <dbReference type="ARBA" id="ARBA00023319"/>
    </source>
</evidence>
<accession>A0A5N5PSA8</accession>
<gene>
    <name evidence="5" type="ORF">PHYPO_G00183110</name>
</gene>
<dbReference type="Gene3D" id="2.60.40.10">
    <property type="entry name" value="Immunoglobulins"/>
    <property type="match status" value="1"/>
</dbReference>
<evidence type="ECO:0000313" key="5">
    <source>
        <dbReference type="EMBL" id="KAB5582083.1"/>
    </source>
</evidence>
<dbReference type="InterPro" id="IPR007110">
    <property type="entry name" value="Ig-like_dom"/>
</dbReference>
<dbReference type="CDD" id="cd00098">
    <property type="entry name" value="IgC1"/>
    <property type="match status" value="1"/>
</dbReference>
<name>A0A5N5PSA8_PANHP</name>
<evidence type="ECO:0000259" key="4">
    <source>
        <dbReference type="PROSITE" id="PS50835"/>
    </source>
</evidence>
<evidence type="ECO:0000313" key="6">
    <source>
        <dbReference type="Proteomes" id="UP000327468"/>
    </source>
</evidence>
<keyword evidence="2" id="KW-0393">Immunoglobulin domain</keyword>
<dbReference type="Proteomes" id="UP000327468">
    <property type="component" value="Chromosome 3"/>
</dbReference>
<keyword evidence="3" id="KW-0472">Membrane</keyword>
<protein>
    <recommendedName>
        <fullName evidence="4">Ig-like domain-containing protein</fullName>
    </recommendedName>
</protein>
<evidence type="ECO:0000256" key="3">
    <source>
        <dbReference type="SAM" id="Phobius"/>
    </source>
</evidence>
<dbReference type="FunFam" id="2.60.40.10:FF:000283">
    <property type="entry name" value="Immunoglobulin kappa constant"/>
    <property type="match status" value="1"/>
</dbReference>
<reference evidence="5 6" key="1">
    <citation type="submission" date="2019-06" db="EMBL/GenBank/DDBJ databases">
        <title>A chromosome-scale genome assembly of the striped catfish, Pangasianodon hypophthalmus.</title>
        <authorList>
            <person name="Wen M."/>
            <person name="Zahm M."/>
            <person name="Roques C."/>
            <person name="Cabau C."/>
            <person name="Klopp C."/>
            <person name="Donnadieu C."/>
            <person name="Jouanno E."/>
            <person name="Avarre J.-C."/>
            <person name="Campet M."/>
            <person name="Ha T.T.T."/>
            <person name="Dugue R."/>
            <person name="Lampietro C."/>
            <person name="Louis A."/>
            <person name="Herpin A."/>
            <person name="Echchiki A."/>
            <person name="Berthelot C."/>
            <person name="Parey E."/>
            <person name="Roest-Crollius H."/>
            <person name="Braasch I."/>
            <person name="Postlethwait J."/>
            <person name="Bobe J."/>
            <person name="Montfort J."/>
            <person name="Bouchez O."/>
            <person name="Begum T."/>
            <person name="Schartl M."/>
            <person name="Guiguen Y."/>
        </authorList>
    </citation>
    <scope>NUCLEOTIDE SEQUENCE [LARGE SCALE GENOMIC DNA]</scope>
    <source>
        <strain evidence="5 6">Indonesia</strain>
        <tissue evidence="5">Blood</tissue>
    </source>
</reference>
<dbReference type="PROSITE" id="PS50835">
    <property type="entry name" value="IG_LIKE"/>
    <property type="match status" value="1"/>
</dbReference>
<comment type="caution">
    <text evidence="5">The sequence shown here is derived from an EMBL/GenBank/DDBJ whole genome shotgun (WGS) entry which is preliminary data.</text>
</comment>
<dbReference type="SMART" id="SM00407">
    <property type="entry name" value="IGc1"/>
    <property type="match status" value="1"/>
</dbReference>
<keyword evidence="3" id="KW-0812">Transmembrane</keyword>
<organism evidence="5 6">
    <name type="scientific">Pangasianodon hypophthalmus</name>
    <name type="common">Striped catfish</name>
    <name type="synonym">Helicophagus hypophthalmus</name>
    <dbReference type="NCBI Taxonomy" id="310915"/>
    <lineage>
        <taxon>Eukaryota</taxon>
        <taxon>Metazoa</taxon>
        <taxon>Chordata</taxon>
        <taxon>Craniata</taxon>
        <taxon>Vertebrata</taxon>
        <taxon>Euteleostomi</taxon>
        <taxon>Actinopterygii</taxon>
        <taxon>Neopterygii</taxon>
        <taxon>Teleostei</taxon>
        <taxon>Ostariophysi</taxon>
        <taxon>Siluriformes</taxon>
        <taxon>Pangasiidae</taxon>
        <taxon>Pangasianodon</taxon>
    </lineage>
</organism>
<dbReference type="PANTHER" id="PTHR23411">
    <property type="entry name" value="TAPASIN"/>
    <property type="match status" value="1"/>
</dbReference>
<keyword evidence="3" id="KW-1133">Transmembrane helix</keyword>
<dbReference type="InterPro" id="IPR050380">
    <property type="entry name" value="Immune_Resp_Modulators"/>
</dbReference>
<dbReference type="EMBL" id="VFJC01000004">
    <property type="protein sequence ID" value="KAB5582083.1"/>
    <property type="molecule type" value="Genomic_DNA"/>
</dbReference>
<dbReference type="SUPFAM" id="SSF48726">
    <property type="entry name" value="Immunoglobulin"/>
    <property type="match status" value="1"/>
</dbReference>
<feature type="domain" description="Ig-like" evidence="4">
    <location>
        <begin position="112"/>
        <end position="205"/>
    </location>
</feature>
<dbReference type="InterPro" id="IPR036179">
    <property type="entry name" value="Ig-like_dom_sf"/>
</dbReference>
<sequence>MEVCLLGFPTITLFKRSSVCVCVCVCVCSLSLFSKEVRVSFLSFFTDLNMMILNTVSITAILLTLSGLRALVLTQEKAISVQAGQNVKILCSPSTVFGGGTEVTFARPPSPPSLVLLAPSQASSSGDEVRVVCLAQGFRPDSATLSWSDNGNAVAGAEVQTSSSQRQSDGTFVQSSMLKLSPERWSSGRTYTCHLNHPALSAPLSQSTSADKCS</sequence>